<feature type="transmembrane region" description="Helical" evidence="8">
    <location>
        <begin position="46"/>
        <end position="64"/>
    </location>
</feature>
<gene>
    <name evidence="10" type="ORF">DUT91_23180</name>
</gene>
<feature type="transmembrane region" description="Helical" evidence="8">
    <location>
        <begin position="296"/>
        <end position="316"/>
    </location>
</feature>
<dbReference type="InterPro" id="IPR036259">
    <property type="entry name" value="MFS_trans_sf"/>
</dbReference>
<dbReference type="Proteomes" id="UP000253420">
    <property type="component" value="Unassembled WGS sequence"/>
</dbReference>
<evidence type="ECO:0000256" key="6">
    <source>
        <dbReference type="ARBA" id="ARBA00022989"/>
    </source>
</evidence>
<dbReference type="PANTHER" id="PTHR43124:SF3">
    <property type="entry name" value="CHLORAMPHENICOL EFFLUX PUMP RV0191"/>
    <property type="match status" value="1"/>
</dbReference>
<dbReference type="EMBL" id="QOZG01000024">
    <property type="protein sequence ID" value="RCS21573.1"/>
    <property type="molecule type" value="Genomic_DNA"/>
</dbReference>
<dbReference type="CDD" id="cd17320">
    <property type="entry name" value="MFS_MdfA_MDR_like"/>
    <property type="match status" value="1"/>
</dbReference>
<comment type="similarity">
    <text evidence="2 8">Belongs to the major facilitator superfamily. Bcr/CmlA family.</text>
</comment>
<dbReference type="PROSITE" id="PS50850">
    <property type="entry name" value="MFS"/>
    <property type="match status" value="1"/>
</dbReference>
<feature type="transmembrane region" description="Helical" evidence="8">
    <location>
        <begin position="97"/>
        <end position="118"/>
    </location>
</feature>
<dbReference type="Pfam" id="PF07690">
    <property type="entry name" value="MFS_1"/>
    <property type="match status" value="1"/>
</dbReference>
<comment type="caution">
    <text evidence="8">Lacks conserved residue(s) required for the propagation of feature annotation.</text>
</comment>
<keyword evidence="5 8" id="KW-0812">Transmembrane</keyword>
<keyword evidence="6 8" id="KW-1133">Transmembrane helix</keyword>
<feature type="transmembrane region" description="Helical" evidence="8">
    <location>
        <begin position="205"/>
        <end position="224"/>
    </location>
</feature>
<evidence type="ECO:0000256" key="2">
    <source>
        <dbReference type="ARBA" id="ARBA00006236"/>
    </source>
</evidence>
<dbReference type="GO" id="GO:1990961">
    <property type="term" value="P:xenobiotic detoxification by transmembrane export across the plasma membrane"/>
    <property type="evidence" value="ECO:0007669"/>
    <property type="project" value="InterPro"/>
</dbReference>
<evidence type="ECO:0000259" key="9">
    <source>
        <dbReference type="PROSITE" id="PS50850"/>
    </source>
</evidence>
<keyword evidence="7 8" id="KW-0472">Membrane</keyword>
<feature type="transmembrane region" description="Helical" evidence="8">
    <location>
        <begin position="328"/>
        <end position="348"/>
    </location>
</feature>
<keyword evidence="8" id="KW-0997">Cell inner membrane</keyword>
<comment type="caution">
    <text evidence="10">The sequence shown here is derived from an EMBL/GenBank/DDBJ whole genome shotgun (WGS) entry which is preliminary data.</text>
</comment>
<feature type="transmembrane region" description="Helical" evidence="8">
    <location>
        <begin position="156"/>
        <end position="178"/>
    </location>
</feature>
<name>A0A368JZE8_9HYPH</name>
<evidence type="ECO:0000313" key="11">
    <source>
        <dbReference type="Proteomes" id="UP000253420"/>
    </source>
</evidence>
<dbReference type="InterPro" id="IPR050189">
    <property type="entry name" value="MFS_Efflux_Transporters"/>
</dbReference>
<dbReference type="OrthoDB" id="9800416at2"/>
<accession>A0A368JZE8</accession>
<evidence type="ECO:0000256" key="4">
    <source>
        <dbReference type="ARBA" id="ARBA00022475"/>
    </source>
</evidence>
<evidence type="ECO:0000256" key="7">
    <source>
        <dbReference type="ARBA" id="ARBA00023136"/>
    </source>
</evidence>
<organism evidence="10 11">
    <name type="scientific">Phyllobacterium salinisoli</name>
    <dbReference type="NCBI Taxonomy" id="1899321"/>
    <lineage>
        <taxon>Bacteria</taxon>
        <taxon>Pseudomonadati</taxon>
        <taxon>Pseudomonadota</taxon>
        <taxon>Alphaproteobacteria</taxon>
        <taxon>Hyphomicrobiales</taxon>
        <taxon>Phyllobacteriaceae</taxon>
        <taxon>Phyllobacterium</taxon>
    </lineage>
</organism>
<dbReference type="SUPFAM" id="SSF103473">
    <property type="entry name" value="MFS general substrate transporter"/>
    <property type="match status" value="1"/>
</dbReference>
<comment type="subcellular location">
    <subcellularLocation>
        <location evidence="8">Cell inner membrane</location>
        <topology evidence="8">Multi-pass membrane protein</topology>
    </subcellularLocation>
    <subcellularLocation>
        <location evidence="1">Cell membrane</location>
        <topology evidence="1">Multi-pass membrane protein</topology>
    </subcellularLocation>
</comment>
<dbReference type="AlphaFoldDB" id="A0A368JZE8"/>
<dbReference type="Gene3D" id="1.20.1720.10">
    <property type="entry name" value="Multidrug resistance protein D"/>
    <property type="match status" value="1"/>
</dbReference>
<dbReference type="PANTHER" id="PTHR43124">
    <property type="entry name" value="PURINE EFFLUX PUMP PBUE"/>
    <property type="match status" value="1"/>
</dbReference>
<evidence type="ECO:0000256" key="3">
    <source>
        <dbReference type="ARBA" id="ARBA00022448"/>
    </source>
</evidence>
<feature type="transmembrane region" description="Helical" evidence="8">
    <location>
        <begin position="71"/>
        <end position="91"/>
    </location>
</feature>
<proteinExistence type="inferred from homology"/>
<dbReference type="GO" id="GO:0042910">
    <property type="term" value="F:xenobiotic transmembrane transporter activity"/>
    <property type="evidence" value="ECO:0007669"/>
    <property type="project" value="InterPro"/>
</dbReference>
<keyword evidence="3 8" id="KW-0813">Transport</keyword>
<keyword evidence="11" id="KW-1185">Reference proteome</keyword>
<dbReference type="GO" id="GO:0005886">
    <property type="term" value="C:plasma membrane"/>
    <property type="evidence" value="ECO:0007669"/>
    <property type="project" value="UniProtKB-SubCell"/>
</dbReference>
<feature type="domain" description="Major facilitator superfamily (MFS) profile" evidence="9">
    <location>
        <begin position="5"/>
        <end position="382"/>
    </location>
</feature>
<dbReference type="InterPro" id="IPR011701">
    <property type="entry name" value="MFS"/>
</dbReference>
<evidence type="ECO:0000256" key="8">
    <source>
        <dbReference type="RuleBase" id="RU365088"/>
    </source>
</evidence>
<dbReference type="InterPro" id="IPR020846">
    <property type="entry name" value="MFS_dom"/>
</dbReference>
<keyword evidence="4" id="KW-1003">Cell membrane</keyword>
<dbReference type="NCBIfam" id="TIGR00710">
    <property type="entry name" value="efflux_Bcr_CflA"/>
    <property type="match status" value="1"/>
</dbReference>
<evidence type="ECO:0000256" key="5">
    <source>
        <dbReference type="ARBA" id="ARBA00022692"/>
    </source>
</evidence>
<feature type="transmembrane region" description="Helical" evidence="8">
    <location>
        <begin position="354"/>
        <end position="371"/>
    </location>
</feature>
<dbReference type="RefSeq" id="WP_114442802.1">
    <property type="nucleotide sequence ID" value="NZ_QOZG01000024.1"/>
</dbReference>
<feature type="transmembrane region" description="Helical" evidence="8">
    <location>
        <begin position="271"/>
        <end position="290"/>
    </location>
</feature>
<sequence length="382" mass="40822">MQRNIGLALATALMMFPQIVETIYSPALPHIAHYFSVSADQAAQTLSLYFLAFAFGVVLWGRLCDRVGRRPVMLMGLLVYGAASVVALFSHQFWMLLAARMLAAFGAAVGSIGTQTMLRDSFSSTELAKVFSVMGIALAVSPAIGMMAGSTLVSHFGYLGVFTGLALLAIVLFGWSAVRLPETRPQHVATAPLIQTLLMMLRDPAIWRTAVLVALFNLGLFGYYQLAPFDFERLGLSTDMFGYSGLLLAFGAVLGSLLNKRLIQYGWSSERLVLAAAVLTLVGGIFVVMMASSWLFVLPMIAVVLAYGIAIPNILARALASYGDRLGTAGALLGLFYYLVLGGGLILAAWSQQLGLVLVCCGIIAVPLAAASHRQARRVGSI</sequence>
<feature type="transmembrane region" description="Helical" evidence="8">
    <location>
        <begin position="240"/>
        <end position="259"/>
    </location>
</feature>
<dbReference type="InterPro" id="IPR004812">
    <property type="entry name" value="Efflux_drug-R_Bcr/CmlA"/>
</dbReference>
<evidence type="ECO:0000256" key="1">
    <source>
        <dbReference type="ARBA" id="ARBA00004651"/>
    </source>
</evidence>
<reference evidence="10 11" key="1">
    <citation type="submission" date="2018-07" db="EMBL/GenBank/DDBJ databases">
        <title>The draft genome of Phyllobacterium salinisoli.</title>
        <authorList>
            <person name="Liu L."/>
            <person name="Li L."/>
            <person name="Zhang X."/>
            <person name="Liang L."/>
        </authorList>
    </citation>
    <scope>NUCLEOTIDE SEQUENCE [LARGE SCALE GENOMIC DNA]</scope>
    <source>
        <strain evidence="10 11">LLAN61</strain>
    </source>
</reference>
<feature type="transmembrane region" description="Helical" evidence="8">
    <location>
        <begin position="130"/>
        <end position="150"/>
    </location>
</feature>
<evidence type="ECO:0000313" key="10">
    <source>
        <dbReference type="EMBL" id="RCS21573.1"/>
    </source>
</evidence>
<protein>
    <recommendedName>
        <fullName evidence="8">Bcr/CflA family efflux transporter</fullName>
    </recommendedName>
</protein>